<dbReference type="AlphaFoldDB" id="A0A2R7USG1"/>
<evidence type="ECO:0000313" key="1">
    <source>
        <dbReference type="EMBL" id="PTU53549.1"/>
    </source>
</evidence>
<sequence length="72" mass="7874">MWGRAGVYRLYRPLRGLARSHRDVTAFETCAVPVGAGKPAKRPAQATETFQPATAPSNTLKTARNAFRAVFI</sequence>
<accession>A0A2R7USG1</accession>
<reference evidence="1 2" key="1">
    <citation type="submission" date="2018-04" db="EMBL/GenBank/DDBJ databases">
        <authorList>
            <person name="Go L.Y."/>
            <person name="Mitchell J.A."/>
        </authorList>
    </citation>
    <scope>NUCLEOTIDE SEQUENCE [LARGE SCALE GENOMIC DNA]</scope>
    <source>
        <strain evidence="1 2">KCJK7865</strain>
    </source>
</reference>
<evidence type="ECO:0000313" key="2">
    <source>
        <dbReference type="Proteomes" id="UP000244874"/>
    </source>
</evidence>
<organism evidence="1 2">
    <name type="scientific">Pseudomonas plecoglossicida</name>
    <dbReference type="NCBI Taxonomy" id="70775"/>
    <lineage>
        <taxon>Bacteria</taxon>
        <taxon>Pseudomonadati</taxon>
        <taxon>Pseudomonadota</taxon>
        <taxon>Gammaproteobacteria</taxon>
        <taxon>Pseudomonadales</taxon>
        <taxon>Pseudomonadaceae</taxon>
        <taxon>Pseudomonas</taxon>
    </lineage>
</organism>
<proteinExistence type="predicted"/>
<protein>
    <submittedName>
        <fullName evidence="1">Uncharacterized protein</fullName>
    </submittedName>
</protein>
<comment type="caution">
    <text evidence="1">The sequence shown here is derived from an EMBL/GenBank/DDBJ whole genome shotgun (WGS) entry which is preliminary data.</text>
</comment>
<dbReference type="Proteomes" id="UP000244874">
    <property type="component" value="Unassembled WGS sequence"/>
</dbReference>
<dbReference type="EMBL" id="QANO01000078">
    <property type="protein sequence ID" value="PTU53549.1"/>
    <property type="molecule type" value="Genomic_DNA"/>
</dbReference>
<gene>
    <name evidence="1" type="ORF">DBB42_03995</name>
</gene>
<name>A0A2R7USG1_PSEDL</name>